<accession>A0ACD1AAA6</accession>
<evidence type="ECO:0000313" key="1">
    <source>
        <dbReference type="EMBL" id="QOX63340.1"/>
    </source>
</evidence>
<gene>
    <name evidence="1" type="ORF">FRZ06_08240</name>
</gene>
<protein>
    <submittedName>
        <fullName evidence="1">DUF4163 domain-containing protein</fullName>
    </submittedName>
</protein>
<evidence type="ECO:0000313" key="2">
    <source>
        <dbReference type="Proteomes" id="UP000594014"/>
    </source>
</evidence>
<organism evidence="1 2">
    <name type="scientific">Anoxybacterium hadale</name>
    <dbReference type="NCBI Taxonomy" id="3408580"/>
    <lineage>
        <taxon>Bacteria</taxon>
        <taxon>Bacillati</taxon>
        <taxon>Bacillota</taxon>
        <taxon>Clostridia</taxon>
        <taxon>Peptostreptococcales</taxon>
        <taxon>Anaerovoracaceae</taxon>
        <taxon>Anoxybacterium</taxon>
    </lineage>
</organism>
<dbReference type="Proteomes" id="UP000594014">
    <property type="component" value="Chromosome"/>
</dbReference>
<name>A0ACD1AAA6_9FIRM</name>
<reference evidence="1" key="1">
    <citation type="submission" date="2019-08" db="EMBL/GenBank/DDBJ databases">
        <title>Genome sequence of Clostridiales bacterium MT110.</title>
        <authorList>
            <person name="Cao J."/>
        </authorList>
    </citation>
    <scope>NUCLEOTIDE SEQUENCE</scope>
    <source>
        <strain evidence="1">MT110</strain>
    </source>
</reference>
<keyword evidence="2" id="KW-1185">Reference proteome</keyword>
<proteinExistence type="predicted"/>
<sequence length="517" mass="58616">MFDWVKIRRAAGVILLSICLASAFWGCGGRPETTRQEGEKSWERTVPSTGINAPLMINYIVNNPLTIDEVKEGDGKEFDYTYLRISGLKDLEVQKKINDKIKSVYDQLRIQDLPPYRGVKIRVPDGYTVASEQIYASTLGNFNNILSVMLEKSAVWQPEGNQGNSNDKAFYETARYVSEMETLNFDLNTGEEFKLADLFCDNVDPSERINHYMSGYLSESGADSEGYSPRMLSGNIKMVEAFKGLSGDQKFGVYPFGLTLVFDYRTPQFDTQCAAATTVINYSDLGNVLSFAKRFYEEGSEKELYVSSEPTVKSLIGKGRVNEVSGNESFKVGNVSVSRSWRYSASLPEGMQKKLRDMRETDPRELEKINASYKALAKLNGNDDKEGSCEIYVGSYQYGNYINVTSSMNFYVMEQFAQEMDYSCYDADTLEPLKLKDVFREGFDYKPLVLQVIKEAYEEGINEDIAQEIYDKIEGFNLSSDEIYIPITKINEYGNSYDTNLYIPFSQIGCDNLEIFH</sequence>
<dbReference type="EMBL" id="CP042469">
    <property type="protein sequence ID" value="QOX63340.1"/>
    <property type="molecule type" value="Genomic_DNA"/>
</dbReference>